<accession>A0A8J6BKN8</accession>
<evidence type="ECO:0000313" key="1">
    <source>
        <dbReference type="EMBL" id="KAG8084298.1"/>
    </source>
</evidence>
<protein>
    <submittedName>
        <fullName evidence="1">Uncharacterized protein</fullName>
    </submittedName>
</protein>
<reference evidence="1" key="2">
    <citation type="submission" date="2021-02" db="EMBL/GenBank/DDBJ databases">
        <authorList>
            <person name="Kimball J.A."/>
            <person name="Haas M.W."/>
            <person name="Macchietto M."/>
            <person name="Kono T."/>
            <person name="Duquette J."/>
            <person name="Shao M."/>
        </authorList>
    </citation>
    <scope>NUCLEOTIDE SEQUENCE</scope>
    <source>
        <tissue evidence="1">Fresh leaf tissue</tissue>
    </source>
</reference>
<comment type="caution">
    <text evidence="1">The sequence shown here is derived from an EMBL/GenBank/DDBJ whole genome shotgun (WGS) entry which is preliminary data.</text>
</comment>
<evidence type="ECO:0000313" key="2">
    <source>
        <dbReference type="Proteomes" id="UP000729402"/>
    </source>
</evidence>
<name>A0A8J6BKN8_ZIZPA</name>
<dbReference type="EMBL" id="JAAALK010000082">
    <property type="protein sequence ID" value="KAG8084298.1"/>
    <property type="molecule type" value="Genomic_DNA"/>
</dbReference>
<dbReference type="AlphaFoldDB" id="A0A8J6BKN8"/>
<gene>
    <name evidence="1" type="ORF">GUJ93_ZPchr0010g10295</name>
</gene>
<proteinExistence type="predicted"/>
<keyword evidence="2" id="KW-1185">Reference proteome</keyword>
<organism evidence="1 2">
    <name type="scientific">Zizania palustris</name>
    <name type="common">Northern wild rice</name>
    <dbReference type="NCBI Taxonomy" id="103762"/>
    <lineage>
        <taxon>Eukaryota</taxon>
        <taxon>Viridiplantae</taxon>
        <taxon>Streptophyta</taxon>
        <taxon>Embryophyta</taxon>
        <taxon>Tracheophyta</taxon>
        <taxon>Spermatophyta</taxon>
        <taxon>Magnoliopsida</taxon>
        <taxon>Liliopsida</taxon>
        <taxon>Poales</taxon>
        <taxon>Poaceae</taxon>
        <taxon>BOP clade</taxon>
        <taxon>Oryzoideae</taxon>
        <taxon>Oryzeae</taxon>
        <taxon>Zizaniinae</taxon>
        <taxon>Zizania</taxon>
    </lineage>
</organism>
<sequence>MFPLLRGGKSLCLSLSSSLLDWWERLLPWLRLLTRLRGEGSLSSASFPLSDRWGLPLPPLRLCPAMDTGAPAAGWPRFPRWGLQRISITVILSSKS</sequence>
<dbReference type="Proteomes" id="UP000729402">
    <property type="component" value="Unassembled WGS sequence"/>
</dbReference>
<reference evidence="1" key="1">
    <citation type="journal article" date="2021" name="bioRxiv">
        <title>Whole Genome Assembly and Annotation of Northern Wild Rice, Zizania palustris L., Supports a Whole Genome Duplication in the Zizania Genus.</title>
        <authorList>
            <person name="Haas M."/>
            <person name="Kono T."/>
            <person name="Macchietto M."/>
            <person name="Millas R."/>
            <person name="McGilp L."/>
            <person name="Shao M."/>
            <person name="Duquette J."/>
            <person name="Hirsch C.N."/>
            <person name="Kimball J."/>
        </authorList>
    </citation>
    <scope>NUCLEOTIDE SEQUENCE</scope>
    <source>
        <tissue evidence="1">Fresh leaf tissue</tissue>
    </source>
</reference>